<sequence length="328" mass="38268">MKKNLIIIFWALYMFFFAIPFPMIIYYAVNSEFDVNTLKDKNPWLALSFVLVSVILWLIVLIGYFRKWILGIFITKRNLERIKSKGISREAKILSAVKISKPTAKFNSYELELLFRNLADAEITHKTIITDSKPHERRFEAGKKISLMLDRNMKKPPYFVIAVAQANINIGSLFFRIVAWLVLLIGLIGYYFYSYQLESYGAGWRFMSFGHPLIICPIVLLFYRYFLKFILGKFTGVNYDSMLIKFKGVKTWAKLLNASQTGTYINEQPMIRFNLEYVDNKHQVHKISLKKVVGLLELDLTKQSQIEIFYLKENPNKIAFASDLNNIV</sequence>
<evidence type="ECO:0000313" key="2">
    <source>
        <dbReference type="EMBL" id="MDA6069346.1"/>
    </source>
</evidence>
<keyword evidence="3" id="KW-1185">Reference proteome</keyword>
<feature type="transmembrane region" description="Helical" evidence="1">
    <location>
        <begin position="204"/>
        <end position="223"/>
    </location>
</feature>
<proteinExistence type="predicted"/>
<gene>
    <name evidence="2" type="ORF">NJT12_06920</name>
</gene>
<dbReference type="Proteomes" id="UP001212170">
    <property type="component" value="Unassembled WGS sequence"/>
</dbReference>
<comment type="caution">
    <text evidence="2">The sequence shown here is derived from an EMBL/GenBank/DDBJ whole genome shotgun (WGS) entry which is preliminary data.</text>
</comment>
<organism evidence="2 3">
    <name type="scientific">Flavobacterium azizsancarii</name>
    <dbReference type="NCBI Taxonomy" id="2961580"/>
    <lineage>
        <taxon>Bacteria</taxon>
        <taxon>Pseudomonadati</taxon>
        <taxon>Bacteroidota</taxon>
        <taxon>Flavobacteriia</taxon>
        <taxon>Flavobacteriales</taxon>
        <taxon>Flavobacteriaceae</taxon>
        <taxon>Flavobacterium</taxon>
    </lineage>
</organism>
<protein>
    <recommendedName>
        <fullName evidence="4">Transmembrane protein</fullName>
    </recommendedName>
</protein>
<reference evidence="2 3" key="1">
    <citation type="journal article" date="2023" name="Chemosphere">
        <title>Whole genome analysis of Flavobacterium aziz-sancarii sp. nov., isolated from Ardley Island (Antarctica), revealed a rich resistome and bioremediation potential.</title>
        <authorList>
            <person name="Otur C."/>
            <person name="Okay S."/>
            <person name="Kurt-Kizildogan A."/>
        </authorList>
    </citation>
    <scope>NUCLEOTIDE SEQUENCE [LARGE SCALE GENOMIC DNA]</scope>
    <source>
        <strain evidence="2 3">AC</strain>
    </source>
</reference>
<keyword evidence="1" id="KW-1133">Transmembrane helix</keyword>
<feature type="transmembrane region" description="Helical" evidence="1">
    <location>
        <begin position="173"/>
        <end position="192"/>
    </location>
</feature>
<dbReference type="EMBL" id="JAMZNK010000008">
    <property type="protein sequence ID" value="MDA6069346.1"/>
    <property type="molecule type" value="Genomic_DNA"/>
</dbReference>
<name>A0ABT4W9Z2_9FLAO</name>
<evidence type="ECO:0000256" key="1">
    <source>
        <dbReference type="SAM" id="Phobius"/>
    </source>
</evidence>
<feature type="transmembrane region" description="Helical" evidence="1">
    <location>
        <begin position="7"/>
        <end position="29"/>
    </location>
</feature>
<keyword evidence="1" id="KW-0472">Membrane</keyword>
<keyword evidence="1" id="KW-0812">Transmembrane</keyword>
<evidence type="ECO:0008006" key="4">
    <source>
        <dbReference type="Google" id="ProtNLM"/>
    </source>
</evidence>
<dbReference type="RefSeq" id="WP_271335158.1">
    <property type="nucleotide sequence ID" value="NZ_JAMZNK010000008.1"/>
</dbReference>
<feature type="transmembrane region" description="Helical" evidence="1">
    <location>
        <begin position="44"/>
        <end position="65"/>
    </location>
</feature>
<evidence type="ECO:0000313" key="3">
    <source>
        <dbReference type="Proteomes" id="UP001212170"/>
    </source>
</evidence>
<accession>A0ABT4W9Z2</accession>